<dbReference type="Proteomes" id="UP000005143">
    <property type="component" value="Unassembled WGS sequence"/>
</dbReference>
<feature type="compositionally biased region" description="Basic and acidic residues" evidence="1">
    <location>
        <begin position="255"/>
        <end position="264"/>
    </location>
</feature>
<dbReference type="PANTHER" id="PTHR43235:SF1">
    <property type="entry name" value="GLUTAMINE AMIDOTRANSFERASE PB2B2.05-RELATED"/>
    <property type="match status" value="1"/>
</dbReference>
<dbReference type="GO" id="GO:0006598">
    <property type="term" value="P:polyamine catabolic process"/>
    <property type="evidence" value="ECO:0007669"/>
    <property type="project" value="TreeGrafter"/>
</dbReference>
<dbReference type="InterPro" id="IPR029062">
    <property type="entry name" value="Class_I_gatase-like"/>
</dbReference>
<name>H0E1K2_9ACTN</name>
<protein>
    <submittedName>
        <fullName evidence="2">Peptidase C26</fullName>
    </submittedName>
</protein>
<feature type="region of interest" description="Disordered" evidence="1">
    <location>
        <begin position="242"/>
        <end position="264"/>
    </location>
</feature>
<accession>H0E1K2</accession>
<dbReference type="SUPFAM" id="SSF52317">
    <property type="entry name" value="Class I glutamine amidotransferase-like"/>
    <property type="match status" value="1"/>
</dbReference>
<evidence type="ECO:0000313" key="2">
    <source>
        <dbReference type="EMBL" id="EHN12436.1"/>
    </source>
</evidence>
<dbReference type="Pfam" id="PF07722">
    <property type="entry name" value="Peptidase_C26"/>
    <property type="match status" value="1"/>
</dbReference>
<organism evidence="2 3">
    <name type="scientific">Patulibacter medicamentivorans</name>
    <dbReference type="NCBI Taxonomy" id="1097667"/>
    <lineage>
        <taxon>Bacteria</taxon>
        <taxon>Bacillati</taxon>
        <taxon>Actinomycetota</taxon>
        <taxon>Thermoleophilia</taxon>
        <taxon>Solirubrobacterales</taxon>
        <taxon>Patulibacteraceae</taxon>
        <taxon>Patulibacter</taxon>
    </lineage>
</organism>
<keyword evidence="3" id="KW-1185">Reference proteome</keyword>
<reference evidence="2 3" key="1">
    <citation type="journal article" date="2013" name="Biodegradation">
        <title>Quantitative proteomic analysis of ibuprofen-degrading Patulibacter sp. strain I11.</title>
        <authorList>
            <person name="Almeida B."/>
            <person name="Kjeldal H."/>
            <person name="Lolas I."/>
            <person name="Knudsen A.D."/>
            <person name="Carvalho G."/>
            <person name="Nielsen K.L."/>
            <person name="Barreto Crespo M.T."/>
            <person name="Stensballe A."/>
            <person name="Nielsen J.L."/>
        </authorList>
    </citation>
    <scope>NUCLEOTIDE SEQUENCE [LARGE SCALE GENOMIC DNA]</scope>
    <source>
        <strain evidence="2 3">I11</strain>
    </source>
</reference>
<feature type="compositionally biased region" description="Low complexity" evidence="1">
    <location>
        <begin position="242"/>
        <end position="254"/>
    </location>
</feature>
<dbReference type="EMBL" id="AGUD01000023">
    <property type="protein sequence ID" value="EHN12436.1"/>
    <property type="molecule type" value="Genomic_DNA"/>
</dbReference>
<dbReference type="OrthoDB" id="9813383at2"/>
<sequence>MPRRPAIGVTAAHEPIRHGAAWQQPAHFVPSNYVAAIQRAGGRVVLLPVDPRDSEDPGPLLDGLDGLVLTGGIDLDPATYDAARDPHSDPGDAERDAFEVALAREAQARDLPLLAICRGMQIVNAADGGTLHQHLPDTLGSDEHRRVPGTLDERNAHPVALAPGSLAARASAAETVEVRSHHHQALDRVADGWTVTGRADDGVVEAIERPARRFCLAVQWHPEGDPASRLFEALVRAAADAAGTAPGPPAARADASIHDPQETR</sequence>
<dbReference type="InterPro" id="IPR044668">
    <property type="entry name" value="PuuD-like"/>
</dbReference>
<dbReference type="InterPro" id="IPR011697">
    <property type="entry name" value="Peptidase_C26"/>
</dbReference>
<dbReference type="CDD" id="cd01745">
    <property type="entry name" value="GATase1_2"/>
    <property type="match status" value="1"/>
</dbReference>
<gene>
    <name evidence="2" type="ORF">PAI11_06640</name>
</gene>
<dbReference type="PROSITE" id="PS51273">
    <property type="entry name" value="GATASE_TYPE_1"/>
    <property type="match status" value="1"/>
</dbReference>
<dbReference type="AlphaFoldDB" id="H0E1K2"/>
<proteinExistence type="predicted"/>
<dbReference type="RefSeq" id="WP_007570851.1">
    <property type="nucleotide sequence ID" value="NZ_AGUD01000023.1"/>
</dbReference>
<evidence type="ECO:0000256" key="1">
    <source>
        <dbReference type="SAM" id="MobiDB-lite"/>
    </source>
</evidence>
<dbReference type="PANTHER" id="PTHR43235">
    <property type="entry name" value="GLUTAMINE AMIDOTRANSFERASE PB2B2.05-RELATED"/>
    <property type="match status" value="1"/>
</dbReference>
<dbReference type="GO" id="GO:0005829">
    <property type="term" value="C:cytosol"/>
    <property type="evidence" value="ECO:0007669"/>
    <property type="project" value="TreeGrafter"/>
</dbReference>
<dbReference type="GO" id="GO:0033969">
    <property type="term" value="F:gamma-glutamyl-gamma-aminobutyrate hydrolase activity"/>
    <property type="evidence" value="ECO:0007669"/>
    <property type="project" value="TreeGrafter"/>
</dbReference>
<evidence type="ECO:0000313" key="3">
    <source>
        <dbReference type="Proteomes" id="UP000005143"/>
    </source>
</evidence>
<comment type="caution">
    <text evidence="2">The sequence shown here is derived from an EMBL/GenBank/DDBJ whole genome shotgun (WGS) entry which is preliminary data.</text>
</comment>
<dbReference type="Gene3D" id="3.40.50.880">
    <property type="match status" value="1"/>
</dbReference>